<dbReference type="PaxDb" id="4081-Solyc06g010140.1.1"/>
<protein>
    <submittedName>
        <fullName evidence="1">Uncharacterized protein</fullName>
    </submittedName>
</protein>
<sequence>MTSGMACIIAFRQHTRTKNIGHGMPSSPLGSTHEQTTSSVACHHRPWTAHTIRLLRAWHSIITLGLHMRLDDIGYCMTAWPLGSTHADDSGIACHQLNWSSAWSDDIGHGMSSTPLGSTRGQMTPGVTCHLFPWKAHTLRQHNLWHAIIAVVQHTR</sequence>
<proteinExistence type="predicted"/>
<name>A0A3Q7GSI8_SOLLC</name>
<accession>A0A3Q7GSI8</accession>
<reference evidence="1" key="2">
    <citation type="submission" date="2019-01" db="UniProtKB">
        <authorList>
            <consortium name="EnsemblPlants"/>
        </authorList>
    </citation>
    <scope>IDENTIFICATION</scope>
    <source>
        <strain evidence="1">cv. Heinz 1706</strain>
    </source>
</reference>
<dbReference type="AlphaFoldDB" id="A0A3Q7GSI8"/>
<keyword evidence="2" id="KW-1185">Reference proteome</keyword>
<evidence type="ECO:0000313" key="1">
    <source>
        <dbReference type="EnsemblPlants" id="Solyc06g010140.1.1.1"/>
    </source>
</evidence>
<organism evidence="1">
    <name type="scientific">Solanum lycopersicum</name>
    <name type="common">Tomato</name>
    <name type="synonym">Lycopersicon esculentum</name>
    <dbReference type="NCBI Taxonomy" id="4081"/>
    <lineage>
        <taxon>Eukaryota</taxon>
        <taxon>Viridiplantae</taxon>
        <taxon>Streptophyta</taxon>
        <taxon>Embryophyta</taxon>
        <taxon>Tracheophyta</taxon>
        <taxon>Spermatophyta</taxon>
        <taxon>Magnoliopsida</taxon>
        <taxon>eudicotyledons</taxon>
        <taxon>Gunneridae</taxon>
        <taxon>Pentapetalae</taxon>
        <taxon>asterids</taxon>
        <taxon>lamiids</taxon>
        <taxon>Solanales</taxon>
        <taxon>Solanaceae</taxon>
        <taxon>Solanoideae</taxon>
        <taxon>Solaneae</taxon>
        <taxon>Solanum</taxon>
        <taxon>Solanum subgen. Lycopersicon</taxon>
    </lineage>
</organism>
<dbReference type="InParanoid" id="A0A3Q7GSI8"/>
<dbReference type="PANTHER" id="PTHR33187:SF11">
    <property type="entry name" value="AMINOTRANSFERASE-LIKE PLANT MOBILE DOMAIN-CONTAINING PROTEIN"/>
    <property type="match status" value="1"/>
</dbReference>
<reference evidence="1" key="1">
    <citation type="journal article" date="2012" name="Nature">
        <title>The tomato genome sequence provides insights into fleshy fruit evolution.</title>
        <authorList>
            <consortium name="Tomato Genome Consortium"/>
        </authorList>
    </citation>
    <scope>NUCLEOTIDE SEQUENCE [LARGE SCALE GENOMIC DNA]</scope>
    <source>
        <strain evidence="1">cv. Heinz 1706</strain>
    </source>
</reference>
<dbReference type="Gramene" id="Solyc06g010140.1.1">
    <property type="protein sequence ID" value="Solyc06g010140.1.1.1"/>
    <property type="gene ID" value="Solyc06g010140.1"/>
</dbReference>
<dbReference type="Proteomes" id="UP000004994">
    <property type="component" value="Chromosome 6"/>
</dbReference>
<dbReference type="PANTHER" id="PTHR33187">
    <property type="entry name" value="WU:FI09B08"/>
    <property type="match status" value="1"/>
</dbReference>
<dbReference type="EnsemblPlants" id="Solyc06g010140.1.1">
    <property type="protein sequence ID" value="Solyc06g010140.1.1.1"/>
    <property type="gene ID" value="Solyc06g010140.1"/>
</dbReference>
<evidence type="ECO:0000313" key="2">
    <source>
        <dbReference type="Proteomes" id="UP000004994"/>
    </source>
</evidence>